<evidence type="ECO:0000313" key="2">
    <source>
        <dbReference type="EMBL" id="KAH7301087.1"/>
    </source>
</evidence>
<evidence type="ECO:0000313" key="3">
    <source>
        <dbReference type="Proteomes" id="UP000825935"/>
    </source>
</evidence>
<reference evidence="2 3" key="1">
    <citation type="submission" date="2021-08" db="EMBL/GenBank/DDBJ databases">
        <title>WGS assembly of Ceratopteris richardii.</title>
        <authorList>
            <person name="Marchant D.B."/>
            <person name="Chen G."/>
            <person name="Jenkins J."/>
            <person name="Shu S."/>
            <person name="Leebens-Mack J."/>
            <person name="Grimwood J."/>
            <person name="Schmutz J."/>
            <person name="Soltis P."/>
            <person name="Soltis D."/>
            <person name="Chen Z.-H."/>
        </authorList>
    </citation>
    <scope>NUCLEOTIDE SEQUENCE [LARGE SCALE GENOMIC DNA]</scope>
    <source>
        <strain evidence="2">Whitten #5841</strain>
        <tissue evidence="2">Leaf</tissue>
    </source>
</reference>
<organism evidence="2 3">
    <name type="scientific">Ceratopteris richardii</name>
    <name type="common">Triangle waterfern</name>
    <dbReference type="NCBI Taxonomy" id="49495"/>
    <lineage>
        <taxon>Eukaryota</taxon>
        <taxon>Viridiplantae</taxon>
        <taxon>Streptophyta</taxon>
        <taxon>Embryophyta</taxon>
        <taxon>Tracheophyta</taxon>
        <taxon>Polypodiopsida</taxon>
        <taxon>Polypodiidae</taxon>
        <taxon>Polypodiales</taxon>
        <taxon>Pteridineae</taxon>
        <taxon>Pteridaceae</taxon>
        <taxon>Parkerioideae</taxon>
        <taxon>Ceratopteris</taxon>
    </lineage>
</organism>
<dbReference type="Proteomes" id="UP000825935">
    <property type="component" value="Chromosome 23"/>
</dbReference>
<dbReference type="EMBL" id="CM035428">
    <property type="protein sequence ID" value="KAH7301087.1"/>
    <property type="molecule type" value="Genomic_DNA"/>
</dbReference>
<gene>
    <name evidence="2" type="ORF">KP509_23G011700</name>
</gene>
<feature type="compositionally biased region" description="Polar residues" evidence="1">
    <location>
        <begin position="58"/>
        <end position="72"/>
    </location>
</feature>
<comment type="caution">
    <text evidence="2">The sequence shown here is derived from an EMBL/GenBank/DDBJ whole genome shotgun (WGS) entry which is preliminary data.</text>
</comment>
<feature type="compositionally biased region" description="Polar residues" evidence="1">
    <location>
        <begin position="7"/>
        <end position="18"/>
    </location>
</feature>
<evidence type="ECO:0000256" key="1">
    <source>
        <dbReference type="SAM" id="MobiDB-lite"/>
    </source>
</evidence>
<name>A0A8T2RZL9_CERRI</name>
<sequence length="277" mass="30156">MAPDISTPRSASHGNISATDCGATNLYRSSDDASLSVIPAQQGSELSSPPNSHHRRTNVLSPSPGRSVNVSADLSKNEAMKKSMGLKKLRQQSASRSLAAAFDGVMNCSVNHARKTTETSTRWRASTTTEKGTMTTDIDSESDSQKCQLKDGSTNNDGPSNRTSKEIPLRAKIAAAMDAEGRIGVISKIESTLQEERRQRLSEQQSAVSPGSCENSISLLNKKRKAKGCCRSAASGRGGRWIVRRRLRYARSFLGNLWRRISRLLLHSTKGVRVKKL</sequence>
<feature type="compositionally biased region" description="Polar residues" evidence="1">
    <location>
        <begin position="145"/>
        <end position="162"/>
    </location>
</feature>
<feature type="region of interest" description="Disordered" evidence="1">
    <location>
        <begin position="113"/>
        <end position="166"/>
    </location>
</feature>
<dbReference type="AlphaFoldDB" id="A0A8T2RZL9"/>
<feature type="compositionally biased region" description="Polar residues" evidence="1">
    <location>
        <begin position="39"/>
        <end position="51"/>
    </location>
</feature>
<proteinExistence type="predicted"/>
<feature type="region of interest" description="Disordered" evidence="1">
    <location>
        <begin position="1"/>
        <end position="72"/>
    </location>
</feature>
<keyword evidence="3" id="KW-1185">Reference proteome</keyword>
<accession>A0A8T2RZL9</accession>
<feature type="compositionally biased region" description="Polar residues" evidence="1">
    <location>
        <begin position="118"/>
        <end position="137"/>
    </location>
</feature>
<protein>
    <submittedName>
        <fullName evidence="2">Uncharacterized protein</fullName>
    </submittedName>
</protein>